<dbReference type="EMBL" id="FYEZ01000001">
    <property type="protein sequence ID" value="SNC64717.1"/>
    <property type="molecule type" value="Genomic_DNA"/>
</dbReference>
<dbReference type="AlphaFoldDB" id="A0A212TF94"/>
<sequence>MGCLWAAVTLFAVAALLVVGLAVFNDGMLQRLNPFGTETVDRTGPSVLKQLEDIEEFHAATGYFETVVDLEKDTEHLPGWISGERILYVGKGEVDAVVDFSGLGEQSVTVSEDGGTVEVSLPEPVLDEPSLDVEESYVVEHDRGLADRFKGSELEAEAQKKAVEQMREAATGGDTGMVQRAEVNTTAMLESLLGAAGFETVEVTYDAKG</sequence>
<dbReference type="Pfam" id="PF14014">
    <property type="entry name" value="DUF4230"/>
    <property type="match status" value="1"/>
</dbReference>
<protein>
    <recommendedName>
        <fullName evidence="3">DUF4230 domain-containing protein</fullName>
    </recommendedName>
</protein>
<dbReference type="InterPro" id="IPR025324">
    <property type="entry name" value="DUF4230"/>
</dbReference>
<evidence type="ECO:0000313" key="2">
    <source>
        <dbReference type="Proteomes" id="UP000198122"/>
    </source>
</evidence>
<reference evidence="1 2" key="1">
    <citation type="submission" date="2017-06" db="EMBL/GenBank/DDBJ databases">
        <authorList>
            <person name="Kim H.J."/>
            <person name="Triplett B.A."/>
        </authorList>
    </citation>
    <scope>NUCLEOTIDE SEQUENCE [LARGE SCALE GENOMIC DNA]</scope>
    <source>
        <strain evidence="1 2">DSM 22179</strain>
    </source>
</reference>
<name>A0A212TF94_9MICO</name>
<keyword evidence="2" id="KW-1185">Reference proteome</keyword>
<accession>A0A212TF94</accession>
<proteinExistence type="predicted"/>
<evidence type="ECO:0008006" key="3">
    <source>
        <dbReference type="Google" id="ProtNLM"/>
    </source>
</evidence>
<dbReference type="Proteomes" id="UP000198122">
    <property type="component" value="Unassembled WGS sequence"/>
</dbReference>
<evidence type="ECO:0000313" key="1">
    <source>
        <dbReference type="EMBL" id="SNC64717.1"/>
    </source>
</evidence>
<gene>
    <name evidence="1" type="ORF">SAMN05445756_1168</name>
</gene>
<organism evidence="1 2">
    <name type="scientific">Kytococcus aerolatus</name>
    <dbReference type="NCBI Taxonomy" id="592308"/>
    <lineage>
        <taxon>Bacteria</taxon>
        <taxon>Bacillati</taxon>
        <taxon>Actinomycetota</taxon>
        <taxon>Actinomycetes</taxon>
        <taxon>Micrococcales</taxon>
        <taxon>Kytococcaceae</taxon>
        <taxon>Kytococcus</taxon>
    </lineage>
</organism>